<keyword evidence="2" id="KW-1133">Transmembrane helix</keyword>
<dbReference type="SUPFAM" id="SSF48317">
    <property type="entry name" value="Acid phosphatase/Vanadium-dependent haloperoxidase"/>
    <property type="match status" value="1"/>
</dbReference>
<dbReference type="InterPro" id="IPR036938">
    <property type="entry name" value="PAP2/HPO_sf"/>
</dbReference>
<name>A0A4Z1E755_9MICO</name>
<dbReference type="EMBL" id="RHPJ01000001">
    <property type="protein sequence ID" value="TGO06532.1"/>
    <property type="molecule type" value="Genomic_DNA"/>
</dbReference>
<feature type="transmembrane region" description="Helical" evidence="2">
    <location>
        <begin position="164"/>
        <end position="182"/>
    </location>
</feature>
<dbReference type="Pfam" id="PF01569">
    <property type="entry name" value="PAP2"/>
    <property type="match status" value="1"/>
</dbReference>
<accession>A0A4Z1E755</accession>
<reference evidence="4 5" key="1">
    <citation type="submission" date="2018-11" db="EMBL/GenBank/DDBJ databases">
        <title>Complete genome sequencing of the Actinobacteria Serinibacter sp. K3-2.</title>
        <authorList>
            <person name="Rakitin A.L."/>
            <person name="Beletsky A.V."/>
            <person name="Mardanov A.V."/>
            <person name="Ravin N.V."/>
            <person name="Gromova A.S."/>
            <person name="Filippova S.N."/>
            <person name="Gal'Chenko V.F."/>
        </authorList>
    </citation>
    <scope>NUCLEOTIDE SEQUENCE [LARGE SCALE GENOMIC DNA]</scope>
    <source>
        <strain evidence="4 5">K3-2</strain>
    </source>
</reference>
<dbReference type="OrthoDB" id="3240395at2"/>
<feature type="domain" description="Phosphatidic acid phosphatase type 2/haloperoxidase" evidence="3">
    <location>
        <begin position="127"/>
        <end position="231"/>
    </location>
</feature>
<gene>
    <name evidence="4" type="ORF">SERN_0724</name>
</gene>
<dbReference type="InterPro" id="IPR000326">
    <property type="entry name" value="PAP2/HPO"/>
</dbReference>
<dbReference type="Gene3D" id="1.20.144.10">
    <property type="entry name" value="Phosphatidic acid phosphatase type 2/haloperoxidase"/>
    <property type="match status" value="1"/>
</dbReference>
<protein>
    <submittedName>
        <fullName evidence="4">Phosphoesterase, PA-phosphatase related</fullName>
    </submittedName>
</protein>
<proteinExistence type="predicted"/>
<feature type="transmembrane region" description="Helical" evidence="2">
    <location>
        <begin position="96"/>
        <end position="120"/>
    </location>
</feature>
<sequence>MSMVQHAPPDGGQPFGGTHPGGGAYDAQRGPAGPARPVNPQRATRWVWSLVGAIVAGVAVAGLARCFVGSAAGLWVDELAFVGSERGRDQLEPISHVVLSVVSVPFLVVAMIAVVAIALARRRWGDAARAVIVVVGANLFTQVFKKMVERPDLAGMPSLDNSLPSGHTTVAASVSAVALLVAPRAARPFVAILGGAYTAATAVATMSLGWHRPSDVIAAIAVVTAWTLLIMVPGSGRRADGFPGSPGRVAASLVLGGVAIGGIAVGVVTLLTTLAGVDLAATYTEARDAFDGAGLLLAYGGSAAAVVGCAAASAWAQLLARR</sequence>
<feature type="transmembrane region" description="Helical" evidence="2">
    <location>
        <begin position="189"/>
        <end position="210"/>
    </location>
</feature>
<feature type="compositionally biased region" description="Gly residues" evidence="1">
    <location>
        <begin position="13"/>
        <end position="24"/>
    </location>
</feature>
<evidence type="ECO:0000256" key="2">
    <source>
        <dbReference type="SAM" id="Phobius"/>
    </source>
</evidence>
<dbReference type="AlphaFoldDB" id="A0A4Z1E755"/>
<dbReference type="RefSeq" id="WP_135848715.1">
    <property type="nucleotide sequence ID" value="NZ_RHPJ01000001.1"/>
</dbReference>
<feature type="transmembrane region" description="Helical" evidence="2">
    <location>
        <begin position="297"/>
        <end position="320"/>
    </location>
</feature>
<dbReference type="Proteomes" id="UP000297318">
    <property type="component" value="Unassembled WGS sequence"/>
</dbReference>
<feature type="transmembrane region" description="Helical" evidence="2">
    <location>
        <begin position="127"/>
        <end position="144"/>
    </location>
</feature>
<feature type="transmembrane region" description="Helical" evidence="2">
    <location>
        <begin position="253"/>
        <end position="277"/>
    </location>
</feature>
<keyword evidence="2" id="KW-0812">Transmembrane</keyword>
<evidence type="ECO:0000313" key="4">
    <source>
        <dbReference type="EMBL" id="TGO06532.1"/>
    </source>
</evidence>
<dbReference type="SMART" id="SM00014">
    <property type="entry name" value="acidPPc"/>
    <property type="match status" value="1"/>
</dbReference>
<keyword evidence="5" id="KW-1185">Reference proteome</keyword>
<evidence type="ECO:0000256" key="1">
    <source>
        <dbReference type="SAM" id="MobiDB-lite"/>
    </source>
</evidence>
<keyword evidence="2" id="KW-0472">Membrane</keyword>
<comment type="caution">
    <text evidence="4">The sequence shown here is derived from an EMBL/GenBank/DDBJ whole genome shotgun (WGS) entry which is preliminary data.</text>
</comment>
<evidence type="ECO:0000313" key="5">
    <source>
        <dbReference type="Proteomes" id="UP000297318"/>
    </source>
</evidence>
<feature type="transmembrane region" description="Helical" evidence="2">
    <location>
        <begin position="216"/>
        <end position="232"/>
    </location>
</feature>
<feature type="region of interest" description="Disordered" evidence="1">
    <location>
        <begin position="1"/>
        <end position="38"/>
    </location>
</feature>
<organism evidence="4 5">
    <name type="scientific">Serinibacter arcticus</name>
    <dbReference type="NCBI Taxonomy" id="1655435"/>
    <lineage>
        <taxon>Bacteria</taxon>
        <taxon>Bacillati</taxon>
        <taxon>Actinomycetota</taxon>
        <taxon>Actinomycetes</taxon>
        <taxon>Micrococcales</taxon>
        <taxon>Beutenbergiaceae</taxon>
        <taxon>Serinibacter</taxon>
    </lineage>
</organism>
<evidence type="ECO:0000259" key="3">
    <source>
        <dbReference type="SMART" id="SM00014"/>
    </source>
</evidence>
<feature type="transmembrane region" description="Helical" evidence="2">
    <location>
        <begin position="46"/>
        <end position="76"/>
    </location>
</feature>